<reference evidence="2 3" key="1">
    <citation type="submission" date="2018-08" db="EMBL/GenBank/DDBJ databases">
        <title>Genomic investigation of the strawberry pathogen Phytophthora fragariae indicates pathogenicity is determined by transcriptional variation in three key races.</title>
        <authorList>
            <person name="Adams T.M."/>
            <person name="Armitage A.D."/>
            <person name="Sobczyk M.K."/>
            <person name="Bates H.J."/>
            <person name="Dunwell J.M."/>
            <person name="Nellist C.F."/>
            <person name="Harrison R.J."/>
        </authorList>
    </citation>
    <scope>NUCLEOTIDE SEQUENCE [LARGE SCALE GENOMIC DNA]</scope>
    <source>
        <strain evidence="2 3">NOV-71</strain>
    </source>
</reference>
<evidence type="ECO:0000256" key="1">
    <source>
        <dbReference type="SAM" id="MobiDB-lite"/>
    </source>
</evidence>
<comment type="caution">
    <text evidence="2">The sequence shown here is derived from an EMBL/GenBank/DDBJ whole genome shotgun (WGS) entry which is preliminary data.</text>
</comment>
<proteinExistence type="predicted"/>
<name>A0A6A3PLX4_9STRA</name>
<feature type="compositionally biased region" description="Polar residues" evidence="1">
    <location>
        <begin position="95"/>
        <end position="104"/>
    </location>
</feature>
<feature type="region of interest" description="Disordered" evidence="1">
    <location>
        <begin position="1"/>
        <end position="204"/>
    </location>
</feature>
<organism evidence="2 3">
    <name type="scientific">Phytophthora fragariae</name>
    <dbReference type="NCBI Taxonomy" id="53985"/>
    <lineage>
        <taxon>Eukaryota</taxon>
        <taxon>Sar</taxon>
        <taxon>Stramenopiles</taxon>
        <taxon>Oomycota</taxon>
        <taxon>Peronosporomycetes</taxon>
        <taxon>Peronosporales</taxon>
        <taxon>Peronosporaceae</taxon>
        <taxon>Phytophthora</taxon>
    </lineage>
</organism>
<protein>
    <submittedName>
        <fullName evidence="2">Uncharacterized protein</fullName>
    </submittedName>
</protein>
<feature type="non-terminal residue" evidence="2">
    <location>
        <position position="1"/>
    </location>
</feature>
<gene>
    <name evidence="2" type="ORF">PF007_g32728</name>
</gene>
<feature type="compositionally biased region" description="Acidic residues" evidence="1">
    <location>
        <begin position="178"/>
        <end position="204"/>
    </location>
</feature>
<dbReference type="AlphaFoldDB" id="A0A6A3PLX4"/>
<evidence type="ECO:0000313" key="2">
    <source>
        <dbReference type="EMBL" id="KAE9054125.1"/>
    </source>
</evidence>
<dbReference type="Proteomes" id="UP000441208">
    <property type="component" value="Unassembled WGS sequence"/>
</dbReference>
<evidence type="ECO:0000313" key="3">
    <source>
        <dbReference type="Proteomes" id="UP000441208"/>
    </source>
</evidence>
<feature type="compositionally biased region" description="Low complexity" evidence="1">
    <location>
        <begin position="105"/>
        <end position="127"/>
    </location>
</feature>
<dbReference type="EMBL" id="QXFZ01010071">
    <property type="protein sequence ID" value="KAE9054125.1"/>
    <property type="molecule type" value="Genomic_DNA"/>
</dbReference>
<sequence>PYGVERGADGGSGDGATYRGCVADAGRAPSRRTHGSGAGDGGSGAGICAVPPDDGGSGAAGAGRRRWPSIHPESHEKRRQSQRNRGDGYEDVSAATASRTGTEGQTAATPELAAMAAAMGQQATMVARLQPAVAGREGGDQQPAARAPRQRATRARTTPGVPDDGDSSDPDSSASDSSDGDSTESDREDDDGSADDESGDGSDE</sequence>
<accession>A0A6A3PLX4</accession>
<feature type="non-terminal residue" evidence="2">
    <location>
        <position position="204"/>
    </location>
</feature>
<feature type="compositionally biased region" description="Gly residues" evidence="1">
    <location>
        <begin position="36"/>
        <end position="45"/>
    </location>
</feature>